<comment type="subunit">
    <text evidence="8">Homodimer.</text>
</comment>
<evidence type="ECO:0000256" key="4">
    <source>
        <dbReference type="ARBA" id="ARBA00022842"/>
    </source>
</evidence>
<dbReference type="PANTHER" id="PTHR42836:SF1">
    <property type="entry name" value="7-CARBOXY-7-DEAZAGUANINE SYNTHASE"/>
    <property type="match status" value="1"/>
</dbReference>
<dbReference type="OrthoDB" id="7980at2157"/>
<evidence type="ECO:0000256" key="8">
    <source>
        <dbReference type="HAMAP-Rule" id="MF_00917"/>
    </source>
</evidence>
<keyword evidence="2 8" id="KW-0949">S-adenosyl-L-methionine</keyword>
<comment type="cofactor">
    <cofactor evidence="8">
        <name>S-adenosyl-L-methionine</name>
        <dbReference type="ChEBI" id="CHEBI:59789"/>
    </cofactor>
    <text evidence="8">Binds 1 S-adenosyl-L-methionine per subunit.</text>
</comment>
<feature type="binding site" evidence="8">
    <location>
        <position position="27"/>
    </location>
    <ligand>
        <name>substrate</name>
    </ligand>
</feature>
<gene>
    <name evidence="8" type="primary">queE</name>
    <name evidence="10" type="ordered locus">Mzhil_1570</name>
</gene>
<dbReference type="SUPFAM" id="SSF102114">
    <property type="entry name" value="Radical SAM enzymes"/>
    <property type="match status" value="1"/>
</dbReference>
<dbReference type="GO" id="GO:0016840">
    <property type="term" value="F:carbon-nitrogen lyase activity"/>
    <property type="evidence" value="ECO:0007669"/>
    <property type="project" value="UniProtKB-UniRule"/>
</dbReference>
<keyword evidence="7 8" id="KW-0456">Lyase</keyword>
<organism evidence="10 11">
    <name type="scientific">Methanosalsum zhilinae (strain DSM 4017 / NBRC 107636 / OCM 62 / WeN5)</name>
    <name type="common">Methanohalophilus zhilinae</name>
    <dbReference type="NCBI Taxonomy" id="679901"/>
    <lineage>
        <taxon>Archaea</taxon>
        <taxon>Methanobacteriati</taxon>
        <taxon>Methanobacteriota</taxon>
        <taxon>Stenosarchaea group</taxon>
        <taxon>Methanomicrobia</taxon>
        <taxon>Methanosarcinales</taxon>
        <taxon>Methanosarcinaceae</taxon>
        <taxon>Methanosalsum</taxon>
    </lineage>
</organism>
<feature type="binding site" evidence="8">
    <location>
        <begin position="12"/>
        <end position="14"/>
    </location>
    <ligand>
        <name>substrate</name>
    </ligand>
</feature>
<dbReference type="PANTHER" id="PTHR42836">
    <property type="entry name" value="7-CARBOXY-7-DEAZAGUANINE SYNTHASE"/>
    <property type="match status" value="1"/>
</dbReference>
<comment type="cofactor">
    <cofactor evidence="8">
        <name>[4Fe-4S] cluster</name>
        <dbReference type="ChEBI" id="CHEBI:49883"/>
    </cofactor>
    <text evidence="8">Binds 1 [4Fe-4S] cluster. The cluster is coordinated with 3 cysteines and an exchangeable S-adenosyl-L-methionine.</text>
</comment>
<evidence type="ECO:0000313" key="10">
    <source>
        <dbReference type="EMBL" id="AEH61408.1"/>
    </source>
</evidence>
<dbReference type="CDD" id="cd01335">
    <property type="entry name" value="Radical_SAM"/>
    <property type="match status" value="1"/>
</dbReference>
<evidence type="ECO:0000256" key="5">
    <source>
        <dbReference type="ARBA" id="ARBA00023004"/>
    </source>
</evidence>
<feature type="binding site" evidence="8">
    <location>
        <position position="87"/>
    </location>
    <ligand>
        <name>substrate</name>
    </ligand>
</feature>
<dbReference type="RefSeq" id="WP_013898844.1">
    <property type="nucleotide sequence ID" value="NC_015676.1"/>
</dbReference>
<dbReference type="AlphaFoldDB" id="F7XPI3"/>
<feature type="binding site" evidence="8">
    <location>
        <position position="89"/>
    </location>
    <ligand>
        <name>S-adenosyl-L-methionine</name>
        <dbReference type="ChEBI" id="CHEBI:59789"/>
    </ligand>
</feature>
<comment type="cofactor">
    <cofactor evidence="8">
        <name>Mg(2+)</name>
        <dbReference type="ChEBI" id="CHEBI:18420"/>
    </cofactor>
</comment>
<dbReference type="Pfam" id="PF04055">
    <property type="entry name" value="Radical_SAM"/>
    <property type="match status" value="1"/>
</dbReference>
<dbReference type="InterPro" id="IPR058240">
    <property type="entry name" value="rSAM_sf"/>
</dbReference>
<dbReference type="UniPathway" id="UPA00391"/>
<dbReference type="EMBL" id="CP002101">
    <property type="protein sequence ID" value="AEH61408.1"/>
    <property type="molecule type" value="Genomic_DNA"/>
</dbReference>
<dbReference type="GO" id="GO:0051539">
    <property type="term" value="F:4 iron, 4 sulfur cluster binding"/>
    <property type="evidence" value="ECO:0007669"/>
    <property type="project" value="UniProtKB-UniRule"/>
</dbReference>
<keyword evidence="1 8" id="KW-0004">4Fe-4S</keyword>
<dbReference type="InterPro" id="IPR013785">
    <property type="entry name" value="Aldolase_TIM"/>
</dbReference>
<dbReference type="HAMAP" id="MF_00917">
    <property type="entry name" value="QueE"/>
    <property type="match status" value="1"/>
</dbReference>
<evidence type="ECO:0000256" key="2">
    <source>
        <dbReference type="ARBA" id="ARBA00022691"/>
    </source>
</evidence>
<dbReference type="HOGENOM" id="CLU_066739_1_0_2"/>
<comment type="catalytic activity">
    <reaction evidence="8">
        <text>6-carboxy-5,6,7,8-tetrahydropterin + H(+) = 7-carboxy-7-carbaguanine + NH4(+)</text>
        <dbReference type="Rhea" id="RHEA:27974"/>
        <dbReference type="ChEBI" id="CHEBI:15378"/>
        <dbReference type="ChEBI" id="CHEBI:28938"/>
        <dbReference type="ChEBI" id="CHEBI:61032"/>
        <dbReference type="ChEBI" id="CHEBI:61036"/>
        <dbReference type="EC" id="4.3.99.3"/>
    </reaction>
</comment>
<proteinExistence type="inferred from homology"/>
<dbReference type="EC" id="4.3.99.3" evidence="8"/>
<protein>
    <recommendedName>
        <fullName evidence="8">7-carboxy-7-deazaguanine synthase</fullName>
        <shortName evidence="8">CDG synthase</shortName>
        <ecNumber evidence="8">4.3.99.3</ecNumber>
    </recommendedName>
    <alternativeName>
        <fullName evidence="8">Archaeosine biosynthesis protein QueE</fullName>
    </alternativeName>
</protein>
<keyword evidence="4 8" id="KW-0460">Magnesium</keyword>
<comment type="function">
    <text evidence="8">Catalyzes the complex heterocyclic radical-mediated conversion of 6-carboxy-5,6,7,8-tetrahydropterin (CPH4) to 7-carboxy-7-deazaguanine (CDG), a step common to the biosynthetic pathways of all 7-deazapurine-containing compounds.</text>
</comment>
<dbReference type="Proteomes" id="UP000006622">
    <property type="component" value="Chromosome"/>
</dbReference>
<comment type="caution">
    <text evidence="8">Lacks conserved residue(s) required for the propagation of feature annotation.</text>
</comment>
<evidence type="ECO:0000313" key="11">
    <source>
        <dbReference type="Proteomes" id="UP000006622"/>
    </source>
</evidence>
<feature type="binding site" evidence="8">
    <location>
        <position position="40"/>
    </location>
    <ligand>
        <name>Mg(2+)</name>
        <dbReference type="ChEBI" id="CHEBI:18420"/>
    </ligand>
</feature>
<dbReference type="GO" id="GO:1904047">
    <property type="term" value="F:S-adenosyl-L-methionine binding"/>
    <property type="evidence" value="ECO:0007669"/>
    <property type="project" value="UniProtKB-UniRule"/>
</dbReference>
<feature type="binding site" evidence="8">
    <location>
        <position position="38"/>
    </location>
    <ligand>
        <name>[4Fe-4S] cluster</name>
        <dbReference type="ChEBI" id="CHEBI:49883"/>
        <note>4Fe-4S-S-AdoMet</note>
    </ligand>
</feature>
<comment type="similarity">
    <text evidence="8">Belongs to the radical SAM superfamily. 7-carboxy-7-deazaguanine synthase family.</text>
</comment>
<accession>F7XPI3</accession>
<feature type="binding site" evidence="8">
    <location>
        <position position="31"/>
    </location>
    <ligand>
        <name>[4Fe-4S] cluster</name>
        <dbReference type="ChEBI" id="CHEBI:49883"/>
        <note>4Fe-4S-S-AdoMet</note>
    </ligand>
</feature>
<keyword evidence="11" id="KW-1185">Reference proteome</keyword>
<sequence>MQAPISEIFCSVQGEGPYVGTRQVFVRFSGCNLSCSYCDTPQEIASQCRFEPEPGTSVFEYMSNPLTAEKVDLLISGFNNIHSVSLTGGEPLLYSDFIKHMQTSYPLYLESNMTLPDAARNIRDNVAYVSGDIKLIDKMAGSELEHHLDSTIRCFRQLRSTSERICFSKIVISGDTDMQLLFSVVDSISDYVSCVVLQPVTNSPNSADVRVLLDIQDRLLDTVDTRIIPQTHKMLGCL</sequence>
<name>F7XPI3_METZD</name>
<dbReference type="PIRSF" id="PIRSF000370">
    <property type="entry name" value="QueE"/>
    <property type="match status" value="1"/>
</dbReference>
<dbReference type="PROSITE" id="PS51918">
    <property type="entry name" value="RADICAL_SAM"/>
    <property type="match status" value="1"/>
</dbReference>
<evidence type="ECO:0000256" key="6">
    <source>
        <dbReference type="ARBA" id="ARBA00023014"/>
    </source>
</evidence>
<feature type="binding site" evidence="8">
    <location>
        <position position="35"/>
    </location>
    <ligand>
        <name>[4Fe-4S] cluster</name>
        <dbReference type="ChEBI" id="CHEBI:49883"/>
        <note>4Fe-4S-S-AdoMet</note>
    </ligand>
</feature>
<evidence type="ECO:0000256" key="7">
    <source>
        <dbReference type="ARBA" id="ARBA00023239"/>
    </source>
</evidence>
<evidence type="ECO:0000259" key="9">
    <source>
        <dbReference type="PROSITE" id="PS51918"/>
    </source>
</evidence>
<dbReference type="InterPro" id="IPR024924">
    <property type="entry name" value="7-CO-7-deazaguanine_synth-like"/>
</dbReference>
<evidence type="ECO:0000256" key="3">
    <source>
        <dbReference type="ARBA" id="ARBA00022723"/>
    </source>
</evidence>
<dbReference type="InterPro" id="IPR007197">
    <property type="entry name" value="rSAM"/>
</dbReference>
<evidence type="ECO:0000256" key="1">
    <source>
        <dbReference type="ARBA" id="ARBA00022485"/>
    </source>
</evidence>
<dbReference type="KEGG" id="mzh:Mzhil_1570"/>
<feature type="domain" description="Radical SAM core" evidence="9">
    <location>
        <begin position="18"/>
        <end position="238"/>
    </location>
</feature>
<keyword evidence="5 8" id="KW-0408">Iron</keyword>
<dbReference type="GO" id="GO:0000287">
    <property type="term" value="F:magnesium ion binding"/>
    <property type="evidence" value="ECO:0007669"/>
    <property type="project" value="UniProtKB-UniRule"/>
</dbReference>
<dbReference type="STRING" id="679901.Mzhil_1570"/>
<dbReference type="Gene3D" id="3.20.20.70">
    <property type="entry name" value="Aldolase class I"/>
    <property type="match status" value="1"/>
</dbReference>
<dbReference type="GeneID" id="10823209"/>
<reference evidence="10 11" key="1">
    <citation type="submission" date="2010-07" db="EMBL/GenBank/DDBJ databases">
        <title>The complete genome of Methanosalsum zhilinae DSM 4017.</title>
        <authorList>
            <consortium name="US DOE Joint Genome Institute (JGI-PGF)"/>
            <person name="Lucas S."/>
            <person name="Copeland A."/>
            <person name="Lapidus A."/>
            <person name="Glavina del Rio T."/>
            <person name="Dalin E."/>
            <person name="Tice H."/>
            <person name="Bruce D."/>
            <person name="Goodwin L."/>
            <person name="Pitluck S."/>
            <person name="Kyrpides N."/>
            <person name="Mavromatis K."/>
            <person name="Ovchinnikova G."/>
            <person name="Daligault H."/>
            <person name="Detter J.C."/>
            <person name="Han C."/>
            <person name="Tapia R."/>
            <person name="Larimer F."/>
            <person name="Land M."/>
            <person name="Hauser L."/>
            <person name="Markowitz V."/>
            <person name="Cheng J.-F."/>
            <person name="Hugenholtz P."/>
            <person name="Woyke T."/>
            <person name="Wu D."/>
            <person name="Spring S."/>
            <person name="Schueler E."/>
            <person name="Brambilla E."/>
            <person name="Klenk H.-P."/>
            <person name="Eisen J.A."/>
        </authorList>
    </citation>
    <scope>NUCLEOTIDE SEQUENCE [LARGE SCALE GENOMIC DNA]</scope>
    <source>
        <strain evidence="11">DSM 4017 / NBRC 107636 / OCM 62 / WeN5</strain>
    </source>
</reference>
<comment type="pathway">
    <text evidence="8">Purine metabolism; 7-cyano-7-deazaguanine biosynthesis.</text>
</comment>
<feature type="binding site" evidence="8">
    <location>
        <begin position="37"/>
        <end position="39"/>
    </location>
    <ligand>
        <name>S-adenosyl-L-methionine</name>
        <dbReference type="ChEBI" id="CHEBI:59789"/>
    </ligand>
</feature>
<keyword evidence="3 8" id="KW-0479">Metal-binding</keyword>
<keyword evidence="6 8" id="KW-0411">Iron-sulfur</keyword>
<dbReference type="SFLD" id="SFLDS00029">
    <property type="entry name" value="Radical_SAM"/>
    <property type="match status" value="1"/>
</dbReference>